<protein>
    <recommendedName>
        <fullName evidence="3">Carrier domain-containing protein</fullName>
    </recommendedName>
</protein>
<dbReference type="EMBL" id="JAUSUB010000008">
    <property type="protein sequence ID" value="MDQ0270387.1"/>
    <property type="molecule type" value="Genomic_DNA"/>
</dbReference>
<dbReference type="Proteomes" id="UP001238088">
    <property type="component" value="Unassembled WGS sequence"/>
</dbReference>
<evidence type="ECO:0008006" key="3">
    <source>
        <dbReference type="Google" id="ProtNLM"/>
    </source>
</evidence>
<dbReference type="InterPro" id="IPR052718">
    <property type="entry name" value="NmrA-type_oxidoreductase"/>
</dbReference>
<gene>
    <name evidence="1" type="ORF">J2S17_002262</name>
</gene>
<evidence type="ECO:0000313" key="1">
    <source>
        <dbReference type="EMBL" id="MDQ0270387.1"/>
    </source>
</evidence>
<reference evidence="1 2" key="1">
    <citation type="submission" date="2023-07" db="EMBL/GenBank/DDBJ databases">
        <title>Genomic Encyclopedia of Type Strains, Phase IV (KMG-IV): sequencing the most valuable type-strain genomes for metagenomic binning, comparative biology and taxonomic classification.</title>
        <authorList>
            <person name="Goeker M."/>
        </authorList>
    </citation>
    <scope>NUCLEOTIDE SEQUENCE [LARGE SCALE GENOMIC DNA]</scope>
    <source>
        <strain evidence="1 2">DSM 23494</strain>
    </source>
</reference>
<proteinExistence type="predicted"/>
<evidence type="ECO:0000313" key="2">
    <source>
        <dbReference type="Proteomes" id="UP001238088"/>
    </source>
</evidence>
<dbReference type="PANTHER" id="PTHR47129">
    <property type="entry name" value="QUINONE OXIDOREDUCTASE 2"/>
    <property type="match status" value="1"/>
</dbReference>
<comment type="caution">
    <text evidence="1">The sequence shown here is derived from an EMBL/GenBank/DDBJ whole genome shotgun (WGS) entry which is preliminary data.</text>
</comment>
<dbReference type="Gene3D" id="3.90.25.10">
    <property type="entry name" value="UDP-galactose 4-epimerase, domain 1"/>
    <property type="match status" value="1"/>
</dbReference>
<name>A0ABU0AGJ6_9BACI</name>
<keyword evidence="2" id="KW-1185">Reference proteome</keyword>
<accession>A0ABU0AGJ6</accession>
<sequence>MTQKELISALSTVLGKEVQVKQVYDVTYADIMKGAGLPDLLISMLVDIQKDIREGTLEVESNDFEKLLGRPITSTIEAHTQIVNEITQ</sequence>
<organism evidence="1 2">
    <name type="scientific">Cytobacillus purgationiresistens</name>
    <dbReference type="NCBI Taxonomy" id="863449"/>
    <lineage>
        <taxon>Bacteria</taxon>
        <taxon>Bacillati</taxon>
        <taxon>Bacillota</taxon>
        <taxon>Bacilli</taxon>
        <taxon>Bacillales</taxon>
        <taxon>Bacillaceae</taxon>
        <taxon>Cytobacillus</taxon>
    </lineage>
</organism>
<dbReference type="PANTHER" id="PTHR47129:SF1">
    <property type="entry name" value="NMRA-LIKE DOMAIN-CONTAINING PROTEIN"/>
    <property type="match status" value="1"/>
</dbReference>